<proteinExistence type="predicted"/>
<keyword evidence="2" id="KW-1185">Reference proteome</keyword>
<dbReference type="Proteomes" id="UP000249341">
    <property type="component" value="Unassembled WGS sequence"/>
</dbReference>
<gene>
    <name evidence="1" type="ORF">B0I29_103372</name>
</gene>
<reference evidence="1 2" key="1">
    <citation type="submission" date="2018-06" db="EMBL/GenBank/DDBJ databases">
        <title>Genomic Encyclopedia of Type Strains, Phase III (KMG-III): the genomes of soil and plant-associated and newly described type strains.</title>
        <authorList>
            <person name="Whitman W."/>
        </authorList>
    </citation>
    <scope>NUCLEOTIDE SEQUENCE [LARGE SCALE GENOMIC DNA]</scope>
    <source>
        <strain evidence="1 2">CGMCC 4.7090</strain>
    </source>
</reference>
<dbReference type="PROSITE" id="PS51257">
    <property type="entry name" value="PROKAR_LIPOPROTEIN"/>
    <property type="match status" value="1"/>
</dbReference>
<name>A0A327ZIT3_9ACTN</name>
<sequence>MKWARVEVVPASVRSTSVVVIGLLGLLAGCGGLDQANAAGVTQGDLVSEVASQLATPGPEHTATYRLAGGDTARVTRSLTPDRTAYAFPDGRLIRTPAAVTRCAGDVCTASDPDPGAALPAGTGLVTDAEVVALLEAAAIDADPEVTQTDTTLAGRHATCLALTGVQAAESSSFDVCVTVGGTLASFRGRFDGAEVDVVLTEYADEADERDFQVSPGTKLVDRRSE</sequence>
<dbReference type="AlphaFoldDB" id="A0A327ZIT3"/>
<accession>A0A327ZIT3</accession>
<comment type="caution">
    <text evidence="1">The sequence shown here is derived from an EMBL/GenBank/DDBJ whole genome shotgun (WGS) entry which is preliminary data.</text>
</comment>
<organism evidence="1 2">
    <name type="scientific">Actinoplanes lutulentus</name>
    <dbReference type="NCBI Taxonomy" id="1287878"/>
    <lineage>
        <taxon>Bacteria</taxon>
        <taxon>Bacillati</taxon>
        <taxon>Actinomycetota</taxon>
        <taxon>Actinomycetes</taxon>
        <taxon>Micromonosporales</taxon>
        <taxon>Micromonosporaceae</taxon>
        <taxon>Actinoplanes</taxon>
    </lineage>
</organism>
<evidence type="ECO:0000313" key="1">
    <source>
        <dbReference type="EMBL" id="RAK40339.1"/>
    </source>
</evidence>
<protein>
    <submittedName>
        <fullName evidence="1">Uncharacterized protein</fullName>
    </submittedName>
</protein>
<dbReference type="EMBL" id="QLMJ01000003">
    <property type="protein sequence ID" value="RAK40339.1"/>
    <property type="molecule type" value="Genomic_DNA"/>
</dbReference>
<evidence type="ECO:0000313" key="2">
    <source>
        <dbReference type="Proteomes" id="UP000249341"/>
    </source>
</evidence>